<evidence type="ECO:0000313" key="9">
    <source>
        <dbReference type="Proteomes" id="UP001501442"/>
    </source>
</evidence>
<gene>
    <name evidence="8" type="ORF">GCM10023196_004660</name>
</gene>
<comment type="caution">
    <text evidence="8">The sequence shown here is derived from an EMBL/GenBank/DDBJ whole genome shotgun (WGS) entry which is preliminary data.</text>
</comment>
<keyword evidence="9" id="KW-1185">Reference proteome</keyword>
<keyword evidence="3 6" id="KW-0812">Transmembrane</keyword>
<evidence type="ECO:0000256" key="1">
    <source>
        <dbReference type="ARBA" id="ARBA00004651"/>
    </source>
</evidence>
<dbReference type="InterPro" id="IPR051791">
    <property type="entry name" value="Pra-immunoreactive"/>
</dbReference>
<protein>
    <recommendedName>
        <fullName evidence="7">RDD domain-containing protein</fullName>
    </recommendedName>
</protein>
<dbReference type="PANTHER" id="PTHR36115">
    <property type="entry name" value="PROLINE-RICH ANTIGEN HOMOLOG-RELATED"/>
    <property type="match status" value="1"/>
</dbReference>
<evidence type="ECO:0000256" key="2">
    <source>
        <dbReference type="ARBA" id="ARBA00022475"/>
    </source>
</evidence>
<keyword evidence="5 6" id="KW-0472">Membrane</keyword>
<evidence type="ECO:0000256" key="6">
    <source>
        <dbReference type="SAM" id="Phobius"/>
    </source>
</evidence>
<dbReference type="Pfam" id="PF06271">
    <property type="entry name" value="RDD"/>
    <property type="match status" value="1"/>
</dbReference>
<comment type="subcellular location">
    <subcellularLocation>
        <location evidence="1">Cell membrane</location>
        <topology evidence="1">Multi-pass membrane protein</topology>
    </subcellularLocation>
</comment>
<evidence type="ECO:0000259" key="7">
    <source>
        <dbReference type="Pfam" id="PF06271"/>
    </source>
</evidence>
<name>A0ABP8U098_9ACTN</name>
<reference evidence="9" key="1">
    <citation type="journal article" date="2019" name="Int. J. Syst. Evol. Microbiol.">
        <title>The Global Catalogue of Microorganisms (GCM) 10K type strain sequencing project: providing services to taxonomists for standard genome sequencing and annotation.</title>
        <authorList>
            <consortium name="The Broad Institute Genomics Platform"/>
            <consortium name="The Broad Institute Genome Sequencing Center for Infectious Disease"/>
            <person name="Wu L."/>
            <person name="Ma J."/>
        </authorList>
    </citation>
    <scope>NUCLEOTIDE SEQUENCE [LARGE SCALE GENOMIC DNA]</scope>
    <source>
        <strain evidence="9">JCM 17939</strain>
    </source>
</reference>
<feature type="transmembrane region" description="Helical" evidence="6">
    <location>
        <begin position="64"/>
        <end position="89"/>
    </location>
</feature>
<sequence>MGRLLTRALTTDLDDLPIRVSAPHARGPQSVKSSDMARSKVTLASGGRRIGAAIIDGVVLSPVIVGYALLPTVSATLWLAVFCFGYFATHHVRSGRTFGKYFMGIKVMSTDFADIGIWTAVWRAGFATLLAFLTAGIGGIIDLAWSFWDPDGQTLHDKVANTWVIVTDQGEVDPYGTSDPHLRR</sequence>
<proteinExistence type="predicted"/>
<organism evidence="8 9">
    <name type="scientific">Actinoallomurus vinaceus</name>
    <dbReference type="NCBI Taxonomy" id="1080074"/>
    <lineage>
        <taxon>Bacteria</taxon>
        <taxon>Bacillati</taxon>
        <taxon>Actinomycetota</taxon>
        <taxon>Actinomycetes</taxon>
        <taxon>Streptosporangiales</taxon>
        <taxon>Thermomonosporaceae</taxon>
        <taxon>Actinoallomurus</taxon>
    </lineage>
</organism>
<evidence type="ECO:0000313" key="8">
    <source>
        <dbReference type="EMBL" id="GAA4620484.1"/>
    </source>
</evidence>
<dbReference type="EMBL" id="BAABHK010000001">
    <property type="protein sequence ID" value="GAA4620484.1"/>
    <property type="molecule type" value="Genomic_DNA"/>
</dbReference>
<evidence type="ECO:0000256" key="5">
    <source>
        <dbReference type="ARBA" id="ARBA00023136"/>
    </source>
</evidence>
<evidence type="ECO:0000256" key="4">
    <source>
        <dbReference type="ARBA" id="ARBA00022989"/>
    </source>
</evidence>
<dbReference type="Proteomes" id="UP001501442">
    <property type="component" value="Unassembled WGS sequence"/>
</dbReference>
<keyword evidence="4 6" id="KW-1133">Transmembrane helix</keyword>
<feature type="domain" description="RDD" evidence="7">
    <location>
        <begin position="44"/>
        <end position="161"/>
    </location>
</feature>
<keyword evidence="2" id="KW-1003">Cell membrane</keyword>
<evidence type="ECO:0000256" key="3">
    <source>
        <dbReference type="ARBA" id="ARBA00022692"/>
    </source>
</evidence>
<dbReference type="InterPro" id="IPR010432">
    <property type="entry name" value="RDD"/>
</dbReference>
<dbReference type="PANTHER" id="PTHR36115:SF6">
    <property type="entry name" value="PROLINE-RICH ANTIGEN HOMOLOG"/>
    <property type="match status" value="1"/>
</dbReference>
<feature type="transmembrane region" description="Helical" evidence="6">
    <location>
        <begin position="127"/>
        <end position="148"/>
    </location>
</feature>
<accession>A0ABP8U098</accession>